<proteinExistence type="predicted"/>
<evidence type="ECO:0000313" key="2">
    <source>
        <dbReference type="Proteomes" id="UP000789570"/>
    </source>
</evidence>
<name>A0A9N9J3C6_9GLOM</name>
<dbReference type="Proteomes" id="UP000789570">
    <property type="component" value="Unassembled WGS sequence"/>
</dbReference>
<dbReference type="EMBL" id="CAJVPQ010023071">
    <property type="protein sequence ID" value="CAG8761977.1"/>
    <property type="molecule type" value="Genomic_DNA"/>
</dbReference>
<keyword evidence="2" id="KW-1185">Reference proteome</keyword>
<dbReference type="AlphaFoldDB" id="A0A9N9J3C6"/>
<gene>
    <name evidence="1" type="ORF">FCALED_LOCUS16991</name>
</gene>
<evidence type="ECO:0000313" key="1">
    <source>
        <dbReference type="EMBL" id="CAG8761977.1"/>
    </source>
</evidence>
<protein>
    <submittedName>
        <fullName evidence="1">10293_t:CDS:1</fullName>
    </submittedName>
</protein>
<sequence>NVGYDEINEACVTITGLITTGLRSEGLTKKKEVTHTIKRWLRLRSFIEVAYGASAY</sequence>
<feature type="non-terminal residue" evidence="1">
    <location>
        <position position="56"/>
    </location>
</feature>
<feature type="non-terminal residue" evidence="1">
    <location>
        <position position="1"/>
    </location>
</feature>
<organism evidence="1 2">
    <name type="scientific">Funneliformis caledonium</name>
    <dbReference type="NCBI Taxonomy" id="1117310"/>
    <lineage>
        <taxon>Eukaryota</taxon>
        <taxon>Fungi</taxon>
        <taxon>Fungi incertae sedis</taxon>
        <taxon>Mucoromycota</taxon>
        <taxon>Glomeromycotina</taxon>
        <taxon>Glomeromycetes</taxon>
        <taxon>Glomerales</taxon>
        <taxon>Glomeraceae</taxon>
        <taxon>Funneliformis</taxon>
    </lineage>
</organism>
<reference evidence="1" key="1">
    <citation type="submission" date="2021-06" db="EMBL/GenBank/DDBJ databases">
        <authorList>
            <person name="Kallberg Y."/>
            <person name="Tangrot J."/>
            <person name="Rosling A."/>
        </authorList>
    </citation>
    <scope>NUCLEOTIDE SEQUENCE</scope>
    <source>
        <strain evidence="1">UK204</strain>
    </source>
</reference>
<comment type="caution">
    <text evidence="1">The sequence shown here is derived from an EMBL/GenBank/DDBJ whole genome shotgun (WGS) entry which is preliminary data.</text>
</comment>
<accession>A0A9N9J3C6</accession>